<evidence type="ECO:0000313" key="2">
    <source>
        <dbReference type="EMBL" id="KZV36741.1"/>
    </source>
</evidence>
<name>A0A2Z7BQ69_9LAMI</name>
<feature type="region of interest" description="Disordered" evidence="1">
    <location>
        <begin position="1"/>
        <end position="38"/>
    </location>
</feature>
<proteinExistence type="predicted"/>
<organism evidence="2 3">
    <name type="scientific">Dorcoceras hygrometricum</name>
    <dbReference type="NCBI Taxonomy" id="472368"/>
    <lineage>
        <taxon>Eukaryota</taxon>
        <taxon>Viridiplantae</taxon>
        <taxon>Streptophyta</taxon>
        <taxon>Embryophyta</taxon>
        <taxon>Tracheophyta</taxon>
        <taxon>Spermatophyta</taxon>
        <taxon>Magnoliopsida</taxon>
        <taxon>eudicotyledons</taxon>
        <taxon>Gunneridae</taxon>
        <taxon>Pentapetalae</taxon>
        <taxon>asterids</taxon>
        <taxon>lamiids</taxon>
        <taxon>Lamiales</taxon>
        <taxon>Gesneriaceae</taxon>
        <taxon>Didymocarpoideae</taxon>
        <taxon>Trichosporeae</taxon>
        <taxon>Loxocarpinae</taxon>
        <taxon>Dorcoceras</taxon>
    </lineage>
</organism>
<reference evidence="2 3" key="1">
    <citation type="journal article" date="2015" name="Proc. Natl. Acad. Sci. U.S.A.">
        <title>The resurrection genome of Boea hygrometrica: A blueprint for survival of dehydration.</title>
        <authorList>
            <person name="Xiao L."/>
            <person name="Yang G."/>
            <person name="Zhang L."/>
            <person name="Yang X."/>
            <person name="Zhao S."/>
            <person name="Ji Z."/>
            <person name="Zhou Q."/>
            <person name="Hu M."/>
            <person name="Wang Y."/>
            <person name="Chen M."/>
            <person name="Xu Y."/>
            <person name="Jin H."/>
            <person name="Xiao X."/>
            <person name="Hu G."/>
            <person name="Bao F."/>
            <person name="Hu Y."/>
            <person name="Wan P."/>
            <person name="Li L."/>
            <person name="Deng X."/>
            <person name="Kuang T."/>
            <person name="Xiang C."/>
            <person name="Zhu J.K."/>
            <person name="Oliver M.J."/>
            <person name="He Y."/>
        </authorList>
    </citation>
    <scope>NUCLEOTIDE SEQUENCE [LARGE SCALE GENOMIC DNA]</scope>
    <source>
        <strain evidence="3">cv. XS01</strain>
    </source>
</reference>
<keyword evidence="3" id="KW-1185">Reference proteome</keyword>
<gene>
    <name evidence="2" type="ORF">F511_35580</name>
</gene>
<sequence>METTESAAVEMESRIDVSSITNYDEEEPLVETEREEEKEIELVTAEEMSLEKITDSEDTEPLSKVLALTVKSTSSEEYIEFLVQIREQVIEEIVSFFSSFSLRRLAILGPLSDIAAKEEKILVWAETDSLQTAVSRRLYIVAKYREMLLRKFFEARNKNFVSGTPTTTIDLQILEMLSDAHQVALEKFLEQMREHTLEWTRPINSRLFEGAHKDCEGPDMWVRQRRAPFSHKWDLLPKRIFLNTIARICIFFEPVQVVRSLPIVKTWGWARVCTDIIHFHLFGHLEPVGTRNFCTDIVPVGPVVDNSGVTKRSVNNVQYDIRIVDCISIISSDTVAAEPVVYTETTPTEFQRHPDANSDSSTSIPIDFVNEETADAQTSLPTIVSSIDVTDARNLLGAWSVEHELLDARSGYVRTELYAGLKTMKSPELS</sequence>
<dbReference type="AlphaFoldDB" id="A0A2Z7BQ69"/>
<accession>A0A2Z7BQ69</accession>
<dbReference type="EMBL" id="KV003234">
    <property type="protein sequence ID" value="KZV36741.1"/>
    <property type="molecule type" value="Genomic_DNA"/>
</dbReference>
<evidence type="ECO:0000256" key="1">
    <source>
        <dbReference type="SAM" id="MobiDB-lite"/>
    </source>
</evidence>
<evidence type="ECO:0000313" key="3">
    <source>
        <dbReference type="Proteomes" id="UP000250235"/>
    </source>
</evidence>
<protein>
    <submittedName>
        <fullName evidence="2">Structural maintenance of chromosomes protein 1</fullName>
    </submittedName>
</protein>
<dbReference type="Proteomes" id="UP000250235">
    <property type="component" value="Unassembled WGS sequence"/>
</dbReference>